<evidence type="ECO:0000256" key="2">
    <source>
        <dbReference type="ARBA" id="ARBA00005806"/>
    </source>
</evidence>
<accession>A0A939DBA7</accession>
<evidence type="ECO:0000256" key="3">
    <source>
        <dbReference type="ARBA" id="ARBA00022723"/>
    </source>
</evidence>
<dbReference type="PANTHER" id="PTHR30548">
    <property type="entry name" value="2-HYDROXYGLUTARYL-COA DEHYDRATASE, D-COMPONENT-RELATED"/>
    <property type="match status" value="1"/>
</dbReference>
<proteinExistence type="inferred from homology"/>
<organism evidence="6 7">
    <name type="scientific">Clostridium aminobutyricum</name>
    <dbReference type="NCBI Taxonomy" id="33953"/>
    <lineage>
        <taxon>Bacteria</taxon>
        <taxon>Bacillati</taxon>
        <taxon>Bacillota</taxon>
        <taxon>Clostridia</taxon>
        <taxon>Eubacteriales</taxon>
        <taxon>Clostridiaceae</taxon>
        <taxon>Clostridium</taxon>
    </lineage>
</organism>
<keyword evidence="4" id="KW-0408">Iron</keyword>
<reference evidence="6" key="1">
    <citation type="submission" date="2021-02" db="EMBL/GenBank/DDBJ databases">
        <title>Abyssanaerobacter marinus gen.nov., sp., nov, anaerobic bacterium isolated from the Onnuri vent field of Indian Ocean and suggestion of Mogibacteriaceae fam. nov., and proposal of reclassification of ambiguous this family's genus member.</title>
        <authorList>
            <person name="Kim Y.J."/>
            <person name="Yang J.-A."/>
        </authorList>
    </citation>
    <scope>NUCLEOTIDE SEQUENCE</scope>
    <source>
        <strain evidence="6">DSM 2634</strain>
    </source>
</reference>
<dbReference type="RefSeq" id="WP_206582949.1">
    <property type="nucleotide sequence ID" value="NZ_JAFJZZ010000006.1"/>
</dbReference>
<gene>
    <name evidence="6" type="ORF">JYB65_12100</name>
</gene>
<evidence type="ECO:0000256" key="4">
    <source>
        <dbReference type="ARBA" id="ARBA00023004"/>
    </source>
</evidence>
<comment type="similarity">
    <text evidence="2">Belongs to the FldB/FldC dehydratase alpha/beta subunit family.</text>
</comment>
<evidence type="ECO:0000256" key="5">
    <source>
        <dbReference type="ARBA" id="ARBA00023014"/>
    </source>
</evidence>
<dbReference type="AlphaFoldDB" id="A0A939DBA7"/>
<evidence type="ECO:0000313" key="7">
    <source>
        <dbReference type="Proteomes" id="UP000664545"/>
    </source>
</evidence>
<dbReference type="Gene3D" id="3.40.50.11900">
    <property type="match status" value="1"/>
</dbReference>
<sequence length="407" mass="46592">MSETKLTSKEFLGQLLQVHYADAIAAKKEGRPVVWSTSIAPQELLEAMDLTVVYPENHAAAIGARKDAPQFIANAEGEGYSVDICSYARVNMGYANLQFSEAENIPMPDLIYCCSNICCTVIKWYENIAKKFNIPLIMIDAPFNSSYDVSEDNVSFVEGQLKDAIRKLEEFTGRKMDYDRLKEVMEISNETATWWKKATDLAVHVPSPLNGFDMFNYMATIVCLRGRKEGTKLFKLWYEELKEKAEQGIGPWKDGSEEEYRIIWDGIACWPYLGPTYKVLKKNGVNMVTSTYPESWTILYEPGNLRDMAKAYDSIYTQRNVDYATDRLLKLAEEFQIDGVLFHSNRSCKGMDFKQYEIQRRLMKKLNIPSVMFDGDQTDPSIFSEAQYENRVQALVEMMAERKKGGK</sequence>
<dbReference type="Proteomes" id="UP000664545">
    <property type="component" value="Unassembled WGS sequence"/>
</dbReference>
<name>A0A939DBA7_CLOAM</name>
<evidence type="ECO:0000313" key="6">
    <source>
        <dbReference type="EMBL" id="MBN7774108.1"/>
    </source>
</evidence>
<dbReference type="GO" id="GO:0046872">
    <property type="term" value="F:metal ion binding"/>
    <property type="evidence" value="ECO:0007669"/>
    <property type="project" value="UniProtKB-KW"/>
</dbReference>
<dbReference type="EMBL" id="JAFJZZ010000006">
    <property type="protein sequence ID" value="MBN7774108.1"/>
    <property type="molecule type" value="Genomic_DNA"/>
</dbReference>
<keyword evidence="3" id="KW-0479">Metal-binding</keyword>
<comment type="cofactor">
    <cofactor evidence="1">
        <name>[4Fe-4S] cluster</name>
        <dbReference type="ChEBI" id="CHEBI:49883"/>
    </cofactor>
</comment>
<dbReference type="PANTHER" id="PTHR30548:SF4">
    <property type="entry name" value="SUBUNIT OF OXYGEN-SENSITIVE 2-HYDROXYISOCAPROYL-COA DEHYDRATASE"/>
    <property type="match status" value="1"/>
</dbReference>
<dbReference type="InterPro" id="IPR010327">
    <property type="entry name" value="FldB/FldC_alpha/beta"/>
</dbReference>
<dbReference type="GO" id="GO:0016836">
    <property type="term" value="F:hydro-lyase activity"/>
    <property type="evidence" value="ECO:0007669"/>
    <property type="project" value="UniProtKB-ARBA"/>
</dbReference>
<comment type="caution">
    <text evidence="6">The sequence shown here is derived from an EMBL/GenBank/DDBJ whole genome shotgun (WGS) entry which is preliminary data.</text>
</comment>
<keyword evidence="5" id="KW-0411">Iron-sulfur</keyword>
<dbReference type="SMR" id="A0A939DBA7"/>
<dbReference type="GO" id="GO:0051536">
    <property type="term" value="F:iron-sulfur cluster binding"/>
    <property type="evidence" value="ECO:0007669"/>
    <property type="project" value="UniProtKB-KW"/>
</dbReference>
<evidence type="ECO:0000256" key="1">
    <source>
        <dbReference type="ARBA" id="ARBA00001966"/>
    </source>
</evidence>
<protein>
    <submittedName>
        <fullName evidence="6">2-hydroxyacyl-CoA dehydratase</fullName>
    </submittedName>
</protein>
<dbReference type="Gene3D" id="3.40.50.11890">
    <property type="match status" value="1"/>
</dbReference>
<dbReference type="Pfam" id="PF06050">
    <property type="entry name" value="HGD-D"/>
    <property type="match status" value="1"/>
</dbReference>
<keyword evidence="7" id="KW-1185">Reference proteome</keyword>